<dbReference type="PROSITE" id="PS00136">
    <property type="entry name" value="SUBTILASE_ASP"/>
    <property type="match status" value="1"/>
</dbReference>
<evidence type="ECO:0000256" key="10">
    <source>
        <dbReference type="RuleBase" id="RU003355"/>
    </source>
</evidence>
<dbReference type="PANTHER" id="PTHR43806:SF66">
    <property type="entry name" value="SERIN ENDOPEPTIDASE"/>
    <property type="match status" value="1"/>
</dbReference>
<dbReference type="PROSITE" id="PS00137">
    <property type="entry name" value="SUBTILASE_HIS"/>
    <property type="match status" value="1"/>
</dbReference>
<evidence type="ECO:0000256" key="6">
    <source>
        <dbReference type="ARBA" id="ARBA00022801"/>
    </source>
</evidence>
<feature type="region of interest" description="Disordered" evidence="11">
    <location>
        <begin position="948"/>
        <end position="1084"/>
    </location>
</feature>
<dbReference type="Gene3D" id="2.60.40.1710">
    <property type="entry name" value="Subtilisin-like superfamily"/>
    <property type="match status" value="1"/>
</dbReference>
<feature type="signal peptide" evidence="12">
    <location>
        <begin position="1"/>
        <end position="33"/>
    </location>
</feature>
<feature type="domain" description="Inhibitor I9" evidence="15">
    <location>
        <begin position="57"/>
        <end position="139"/>
    </location>
</feature>
<dbReference type="PROSITE" id="PS51892">
    <property type="entry name" value="SUBTILASE"/>
    <property type="match status" value="1"/>
</dbReference>
<comment type="similarity">
    <text evidence="1 9 10">Belongs to the peptidase S8 family.</text>
</comment>
<dbReference type="InterPro" id="IPR023828">
    <property type="entry name" value="Peptidase_S8_Ser-AS"/>
</dbReference>
<dbReference type="InterPro" id="IPR036852">
    <property type="entry name" value="Peptidase_S8/S53_dom_sf"/>
</dbReference>
<feature type="active site" description="Charge relay system" evidence="8 9">
    <location>
        <position position="577"/>
    </location>
</feature>
<dbReference type="PROSITE" id="PS00138">
    <property type="entry name" value="SUBTILASE_SER"/>
    <property type="match status" value="1"/>
</dbReference>
<keyword evidence="2" id="KW-0134">Cell wall</keyword>
<feature type="domain" description="C5a peptidase/Subtilisin-like protease SBT2-like Fn3-like" evidence="16">
    <location>
        <begin position="659"/>
        <end position="765"/>
    </location>
</feature>
<organism evidence="17 18">
    <name type="scientific">Allomyces macrogynus (strain ATCC 38327)</name>
    <name type="common">Allomyces javanicus var. macrogynus</name>
    <dbReference type="NCBI Taxonomy" id="578462"/>
    <lineage>
        <taxon>Eukaryota</taxon>
        <taxon>Fungi</taxon>
        <taxon>Fungi incertae sedis</taxon>
        <taxon>Blastocladiomycota</taxon>
        <taxon>Blastocladiomycetes</taxon>
        <taxon>Blastocladiales</taxon>
        <taxon>Blastocladiaceae</taxon>
        <taxon>Allomyces</taxon>
    </lineage>
</organism>
<keyword evidence="6 9" id="KW-0378">Hydrolase</keyword>
<dbReference type="STRING" id="578462.A0A0L0TB47"/>
<evidence type="ECO:0000256" key="4">
    <source>
        <dbReference type="ARBA" id="ARBA00022670"/>
    </source>
</evidence>
<evidence type="ECO:0000313" key="18">
    <source>
        <dbReference type="Proteomes" id="UP000054350"/>
    </source>
</evidence>
<evidence type="ECO:0000256" key="11">
    <source>
        <dbReference type="SAM" id="MobiDB-lite"/>
    </source>
</evidence>
<dbReference type="EMBL" id="GG745375">
    <property type="protein sequence ID" value="KNE71951.1"/>
    <property type="molecule type" value="Genomic_DNA"/>
</dbReference>
<dbReference type="OrthoDB" id="10256524at2759"/>
<evidence type="ECO:0000256" key="8">
    <source>
        <dbReference type="PIRSR" id="PIRSR615500-1"/>
    </source>
</evidence>
<evidence type="ECO:0000256" key="3">
    <source>
        <dbReference type="ARBA" id="ARBA00022525"/>
    </source>
</evidence>
<dbReference type="InterPro" id="IPR000209">
    <property type="entry name" value="Peptidase_S8/S53_dom"/>
</dbReference>
<dbReference type="GO" id="GO:0004252">
    <property type="term" value="F:serine-type endopeptidase activity"/>
    <property type="evidence" value="ECO:0007669"/>
    <property type="project" value="UniProtKB-UniRule"/>
</dbReference>
<dbReference type="Proteomes" id="UP000054350">
    <property type="component" value="Unassembled WGS sequence"/>
</dbReference>
<dbReference type="InterPro" id="IPR003137">
    <property type="entry name" value="PA_domain"/>
</dbReference>
<dbReference type="GO" id="GO:0005615">
    <property type="term" value="C:extracellular space"/>
    <property type="evidence" value="ECO:0007669"/>
    <property type="project" value="TreeGrafter"/>
</dbReference>
<feature type="compositionally biased region" description="Low complexity" evidence="11">
    <location>
        <begin position="953"/>
        <end position="1084"/>
    </location>
</feature>
<dbReference type="PRINTS" id="PR00723">
    <property type="entry name" value="SUBTILISIN"/>
</dbReference>
<dbReference type="GO" id="GO:0016020">
    <property type="term" value="C:membrane"/>
    <property type="evidence" value="ECO:0007669"/>
    <property type="project" value="InterPro"/>
</dbReference>
<dbReference type="VEuPathDB" id="FungiDB:AMAG_16375"/>
<dbReference type="InterPro" id="IPR015500">
    <property type="entry name" value="Peptidase_S8_subtilisin-rel"/>
</dbReference>
<feature type="active site" description="Charge relay system" evidence="8 9">
    <location>
        <position position="263"/>
    </location>
</feature>
<dbReference type="Gene3D" id="3.40.50.200">
    <property type="entry name" value="Peptidase S8/S53 domain"/>
    <property type="match status" value="1"/>
</dbReference>
<reference evidence="18" key="2">
    <citation type="submission" date="2009-11" db="EMBL/GenBank/DDBJ databases">
        <title>The Genome Sequence of Allomyces macrogynus strain ATCC 38327.</title>
        <authorList>
            <consortium name="The Broad Institute Genome Sequencing Platform"/>
            <person name="Russ C."/>
            <person name="Cuomo C."/>
            <person name="Shea T."/>
            <person name="Young S.K."/>
            <person name="Zeng Q."/>
            <person name="Koehrsen M."/>
            <person name="Haas B."/>
            <person name="Borodovsky M."/>
            <person name="Guigo R."/>
            <person name="Alvarado L."/>
            <person name="Berlin A."/>
            <person name="Borenstein D."/>
            <person name="Chen Z."/>
            <person name="Engels R."/>
            <person name="Freedman E."/>
            <person name="Gellesch M."/>
            <person name="Goldberg J."/>
            <person name="Griggs A."/>
            <person name="Gujja S."/>
            <person name="Heiman D."/>
            <person name="Hepburn T."/>
            <person name="Howarth C."/>
            <person name="Jen D."/>
            <person name="Larson L."/>
            <person name="Lewis B."/>
            <person name="Mehta T."/>
            <person name="Park D."/>
            <person name="Pearson M."/>
            <person name="Roberts A."/>
            <person name="Saif S."/>
            <person name="Shenoy N."/>
            <person name="Sisk P."/>
            <person name="Stolte C."/>
            <person name="Sykes S."/>
            <person name="Walk T."/>
            <person name="White J."/>
            <person name="Yandava C."/>
            <person name="Burger G."/>
            <person name="Gray M.W."/>
            <person name="Holland P.W.H."/>
            <person name="King N."/>
            <person name="Lang F.B.F."/>
            <person name="Roger A.J."/>
            <person name="Ruiz-Trillo I."/>
            <person name="Lander E."/>
            <person name="Nusbaum C."/>
        </authorList>
    </citation>
    <scope>NUCLEOTIDE SEQUENCE [LARGE SCALE GENOMIC DNA]</scope>
    <source>
        <strain evidence="18">ATCC 38327</strain>
    </source>
</reference>
<dbReference type="Gene3D" id="3.50.30.30">
    <property type="match status" value="1"/>
</dbReference>
<protein>
    <recommendedName>
        <fullName evidence="19">Peptidase S8/S53 domain-containing protein</fullName>
    </recommendedName>
</protein>
<evidence type="ECO:0000256" key="9">
    <source>
        <dbReference type="PROSITE-ProRule" id="PRU01240"/>
    </source>
</evidence>
<keyword evidence="4 9" id="KW-0645">Protease</keyword>
<dbReference type="Pfam" id="PF00082">
    <property type="entry name" value="Peptidase_S8"/>
    <property type="match status" value="1"/>
</dbReference>
<name>A0A0L0TB47_ALLM3</name>
<dbReference type="eggNOG" id="KOG4266">
    <property type="taxonomic scope" value="Eukaryota"/>
</dbReference>
<dbReference type="GO" id="GO:0006508">
    <property type="term" value="P:proteolysis"/>
    <property type="evidence" value="ECO:0007669"/>
    <property type="project" value="UniProtKB-KW"/>
</dbReference>
<dbReference type="Pfam" id="PF05922">
    <property type="entry name" value="Inhibitor_I9"/>
    <property type="match status" value="1"/>
</dbReference>
<evidence type="ECO:0000313" key="17">
    <source>
        <dbReference type="EMBL" id="KNE71951.1"/>
    </source>
</evidence>
<keyword evidence="3" id="KW-0964">Secreted</keyword>
<dbReference type="Pfam" id="PF02225">
    <property type="entry name" value="PA"/>
    <property type="match status" value="1"/>
</dbReference>
<reference evidence="17 18" key="1">
    <citation type="submission" date="2009-11" db="EMBL/GenBank/DDBJ databases">
        <title>Annotation of Allomyces macrogynus ATCC 38327.</title>
        <authorList>
            <consortium name="The Broad Institute Genome Sequencing Platform"/>
            <person name="Russ C."/>
            <person name="Cuomo C."/>
            <person name="Burger G."/>
            <person name="Gray M.W."/>
            <person name="Holland P.W.H."/>
            <person name="King N."/>
            <person name="Lang F.B.F."/>
            <person name="Roger A.J."/>
            <person name="Ruiz-Trillo I."/>
            <person name="Young S.K."/>
            <person name="Zeng Q."/>
            <person name="Gargeya S."/>
            <person name="Fitzgerald M."/>
            <person name="Haas B."/>
            <person name="Abouelleil A."/>
            <person name="Alvarado L."/>
            <person name="Arachchi H.M."/>
            <person name="Berlin A."/>
            <person name="Chapman S.B."/>
            <person name="Gearin G."/>
            <person name="Goldberg J."/>
            <person name="Griggs A."/>
            <person name="Gujja S."/>
            <person name="Hansen M."/>
            <person name="Heiman D."/>
            <person name="Howarth C."/>
            <person name="Larimer J."/>
            <person name="Lui A."/>
            <person name="MacDonald P.J.P."/>
            <person name="McCowen C."/>
            <person name="Montmayeur A."/>
            <person name="Murphy C."/>
            <person name="Neiman D."/>
            <person name="Pearson M."/>
            <person name="Priest M."/>
            <person name="Roberts A."/>
            <person name="Saif S."/>
            <person name="Shea T."/>
            <person name="Sisk P."/>
            <person name="Stolte C."/>
            <person name="Sykes S."/>
            <person name="Wortman J."/>
            <person name="Nusbaum C."/>
            <person name="Birren B."/>
        </authorList>
    </citation>
    <scope>NUCLEOTIDE SEQUENCE [LARGE SCALE GENOMIC DNA]</scope>
    <source>
        <strain evidence="17 18">ATCC 38327</strain>
    </source>
</reference>
<dbReference type="InterPro" id="IPR022398">
    <property type="entry name" value="Peptidase_S8_His-AS"/>
</dbReference>
<gene>
    <name evidence="17" type="ORF">AMAG_16375</name>
</gene>
<feature type="chain" id="PRO_5005548459" description="Peptidase S8/S53 domain-containing protein" evidence="12">
    <location>
        <begin position="34"/>
        <end position="1360"/>
    </location>
</feature>
<keyword evidence="5 12" id="KW-0732">Signal</keyword>
<evidence type="ECO:0000256" key="7">
    <source>
        <dbReference type="ARBA" id="ARBA00022825"/>
    </source>
</evidence>
<dbReference type="SUPFAM" id="SSF52025">
    <property type="entry name" value="PA domain"/>
    <property type="match status" value="1"/>
</dbReference>
<accession>A0A0L0TB47</accession>
<evidence type="ECO:0000256" key="12">
    <source>
        <dbReference type="SAM" id="SignalP"/>
    </source>
</evidence>
<dbReference type="Pfam" id="PF06280">
    <property type="entry name" value="fn3_5"/>
    <property type="match status" value="1"/>
</dbReference>
<feature type="domain" description="Peptidase S8/S53" evidence="13">
    <location>
        <begin position="194"/>
        <end position="612"/>
    </location>
</feature>
<dbReference type="SUPFAM" id="SSF52743">
    <property type="entry name" value="Subtilisin-like"/>
    <property type="match status" value="1"/>
</dbReference>
<evidence type="ECO:0000259" key="16">
    <source>
        <dbReference type="Pfam" id="PF06280"/>
    </source>
</evidence>
<evidence type="ECO:0000256" key="5">
    <source>
        <dbReference type="ARBA" id="ARBA00022729"/>
    </source>
</evidence>
<feature type="domain" description="PA" evidence="14">
    <location>
        <begin position="429"/>
        <end position="504"/>
    </location>
</feature>
<dbReference type="InterPro" id="IPR010435">
    <property type="entry name" value="C5a/SBT2-like_Fn3"/>
</dbReference>
<dbReference type="InterPro" id="IPR010259">
    <property type="entry name" value="S8pro/Inhibitor_I9"/>
</dbReference>
<evidence type="ECO:0000256" key="1">
    <source>
        <dbReference type="ARBA" id="ARBA00011073"/>
    </source>
</evidence>
<keyword evidence="7 9" id="KW-0720">Serine protease</keyword>
<dbReference type="PANTHER" id="PTHR43806">
    <property type="entry name" value="PEPTIDASE S8"/>
    <property type="match status" value="1"/>
</dbReference>
<proteinExistence type="inferred from homology"/>
<feature type="active site" description="Charge relay system" evidence="8 9">
    <location>
        <position position="203"/>
    </location>
</feature>
<dbReference type="InterPro" id="IPR046450">
    <property type="entry name" value="PA_dom_sf"/>
</dbReference>
<dbReference type="InterPro" id="IPR050131">
    <property type="entry name" value="Peptidase_S8_subtilisin-like"/>
</dbReference>
<sequence>MAKSSRSPRTGRKSLFTLLLIAALAITTGAVDALKPETTAALKGLQRSSAADVVPGRYIVEFDQAPAIPDRPTESIGSPAAAKSQHQTFSGYLASTGLDEAVKVDKTYSHVFNGAAITVTEESQLLKVAAAPGVKAVHPVFIHSISPIEKKTAAENVRRIEYGLRKRADATPQMVFANNMTGVSAVQNDLGLTGKGIYIGVIDSGIDYLHPAFWVTGKQCTQWKGDGCRVVDGKDFVGDDYNTRDPAHNVPNPGPTPMDCGGHGTHVSGIIGGKDETFTGVAPDVTYYAARVFGCDGSTATDVIIDAIETTFLANVDIINMSLGGGASFNDYVESKVVDKLSRRGLLVASALGNDGTKGLFQASSPGLARQGLGVGSFDNAYIKQDVLSVAGVTGLKDVPYTVDSDIKVKFALETPLPIKRTPNPVTAADDACTPFPAGTFKDAVALVQRGTCTFAIKAANAVAAGAKGVIVFNNRAGSFSGGLSDPAFPVPVGFIGQDAGKAIYAAADGTNQVSFTFHEDAKITLPNPTGGQPSDFSSWGVDPTLLIKPDIAAPGGLIYSSWPLKKGGHNTISGTSMATPFTAGVLALYLEKNPKGVKFETVRTRLQNTARPALYPAAGLPWPVAKQGPGLVDALAFITTQQTVSPSRIELGDSPALDTSKQTTLTVMNTADKPVTYNLLHQQAVSVFGEGGVAQDKLQYSTKGAKVTIQPATITVGPNKSAQFTVTVQPHAGGAPAGHWLLSGYVVLESDATSAVKSTLRVPYAIMKGDYSTYPQIPNPVTEGLPLVSTAPLGFWNLTGNMPKVPMYDDPSTTTEPFTLKGLDKPLILATSQLITRLQVISLIDAKTGAKLGYLPAPQEYVGNGAYFAPDSGKVDAKTGKEIYGWDGTYFKTAEKAIKGADKDAIDAPNGAYFWQLELTAPSTNIDNYVKLLRPVWKSPKIVIDRNYVPPSTTSSSTTAATTTTAVSTSTTAASSVSTTAAGTASSTATGSQTATGTATATGSASSTAAGTATATGSASSTLSGTATAPDQTKTTGTGSATATATTGSGSITATGTASGSATATGTASGSATATGTASGSATITGTATATTTQSPGTTVIPCPPCPGGTKTVIIVQPTATVTTTVAPCPVCPGGTKTVIIVPPTQTVTQTVTPQPTMTTVPCNVCPGGIKTVIIIPPVGTQTDVCTIEPTHTVVPCKDANTCPPSGSTTQVIVQPTVPASPTTAGPAPTVTTEPCGKCPGGVKTIIIVPPTGTQTAPATVTPTNTVVPCNECNGGVKTVIVIPPPAQPTVTSTVVVPESPAETTPVPVATTPAPVPVATQPAGDSYGELEVPEEPIASKPKRCHRKKTQQRHYTMAAY</sequence>
<keyword evidence="18" id="KW-1185">Reference proteome</keyword>
<evidence type="ECO:0000259" key="15">
    <source>
        <dbReference type="Pfam" id="PF05922"/>
    </source>
</evidence>
<evidence type="ECO:0000256" key="2">
    <source>
        <dbReference type="ARBA" id="ARBA00022512"/>
    </source>
</evidence>
<dbReference type="InterPro" id="IPR023827">
    <property type="entry name" value="Peptidase_S8_Asp-AS"/>
</dbReference>
<evidence type="ECO:0000259" key="14">
    <source>
        <dbReference type="Pfam" id="PF02225"/>
    </source>
</evidence>
<evidence type="ECO:0000259" key="13">
    <source>
        <dbReference type="Pfam" id="PF00082"/>
    </source>
</evidence>
<evidence type="ECO:0008006" key="19">
    <source>
        <dbReference type="Google" id="ProtNLM"/>
    </source>
</evidence>